<reference evidence="7" key="1">
    <citation type="journal article" date="2022" name="G3 (Bethesda)">
        <title>High quality genome of the basidiomycete yeast Dioszegia hungarica PDD-24b-2 isolated from cloud water.</title>
        <authorList>
            <person name="Jarrige D."/>
            <person name="Haridas S."/>
            <person name="Bleykasten-Grosshans C."/>
            <person name="Joly M."/>
            <person name="Nadalig T."/>
            <person name="Sancelme M."/>
            <person name="Vuilleumier S."/>
            <person name="Grigoriev I.V."/>
            <person name="Amato P."/>
            <person name="Bringel F."/>
        </authorList>
    </citation>
    <scope>NUCLEOTIDE SEQUENCE</scope>
    <source>
        <strain evidence="7">PDD-24b-2</strain>
    </source>
</reference>
<comment type="similarity">
    <text evidence="2">Belongs to the CDC73 family.</text>
</comment>
<dbReference type="PANTHER" id="PTHR12466:SF8">
    <property type="entry name" value="PARAFIBROMIN"/>
    <property type="match status" value="1"/>
</dbReference>
<evidence type="ECO:0000313" key="8">
    <source>
        <dbReference type="Proteomes" id="UP001164286"/>
    </source>
</evidence>
<proteinExistence type="inferred from homology"/>
<dbReference type="RefSeq" id="XP_052942833.1">
    <property type="nucleotide sequence ID" value="XM_053089123.1"/>
</dbReference>
<dbReference type="GO" id="GO:0016593">
    <property type="term" value="C:Cdc73/Paf1 complex"/>
    <property type="evidence" value="ECO:0007669"/>
    <property type="project" value="InterPro"/>
</dbReference>
<keyword evidence="8" id="KW-1185">Reference proteome</keyword>
<protein>
    <submittedName>
        <fullName evidence="7">RNA pol II accessory factor, Cdc73 family-domain-containing protein</fullName>
    </submittedName>
</protein>
<dbReference type="FunFam" id="3.40.50.11990:FF:000004">
    <property type="entry name" value="Potential RNA Pol II elongation accessory factor"/>
    <property type="match status" value="1"/>
</dbReference>
<dbReference type="InterPro" id="IPR031336">
    <property type="entry name" value="CDC73_C"/>
</dbReference>
<organism evidence="7 8">
    <name type="scientific">Dioszegia hungarica</name>
    <dbReference type="NCBI Taxonomy" id="4972"/>
    <lineage>
        <taxon>Eukaryota</taxon>
        <taxon>Fungi</taxon>
        <taxon>Dikarya</taxon>
        <taxon>Basidiomycota</taxon>
        <taxon>Agaricomycotina</taxon>
        <taxon>Tremellomycetes</taxon>
        <taxon>Tremellales</taxon>
        <taxon>Bulleribasidiaceae</taxon>
        <taxon>Dioszegia</taxon>
    </lineage>
</organism>
<dbReference type="PANTHER" id="PTHR12466">
    <property type="entry name" value="CDC73 DOMAIN PROTEIN"/>
    <property type="match status" value="1"/>
</dbReference>
<dbReference type="InterPro" id="IPR007852">
    <property type="entry name" value="Cdc73/Parafibromin"/>
</dbReference>
<evidence type="ECO:0000313" key="7">
    <source>
        <dbReference type="EMBL" id="KAI9633056.1"/>
    </source>
</evidence>
<comment type="subcellular location">
    <subcellularLocation>
        <location evidence="1">Nucleus</location>
    </subcellularLocation>
</comment>
<comment type="caution">
    <text evidence="7">The sequence shown here is derived from an EMBL/GenBank/DDBJ whole genome shotgun (WGS) entry which is preliminary data.</text>
</comment>
<sequence>MSSPDPLELLLKSIAASEPIVLLTAASEPTQSLPSATYISFLDPSAPDSPILIAKDAPTRYTSRSDSRTDLYTVGQLWLAWTERETGVREYLMKGQEAGGGGYVGIADRRAVIDYLEGKSEGGGRVVSKREANVSDGLTGAAAATAESGEAGPSKTQPAKRKYEVDVEDREFCKKLRAQEIELRDRNSILRSSNGGKINDFTPFLKTVMSEKIRALRQSMSSGGDRSAQQPVQVAYGMSSWTPRLRIDKAKSSHPIIVISSSPTALITMWNVRKFLEQGVFEPSETARQAEAEKKNFKAEDMIPIIRKRTGPSGDISQKYYIVDGVEALQKFGQDAWDRVVCVVTTGQAWQFKMYKWQDPKTLFRHVKGFYFQWNNEQSNPAVKDWNITEMRIDRLKRHTDRQVVADFWRTLDGAKRR</sequence>
<keyword evidence="3" id="KW-0804">Transcription</keyword>
<dbReference type="GeneID" id="77728328"/>
<evidence type="ECO:0000259" key="6">
    <source>
        <dbReference type="Pfam" id="PF05179"/>
    </source>
</evidence>
<dbReference type="Proteomes" id="UP001164286">
    <property type="component" value="Unassembled WGS sequence"/>
</dbReference>
<gene>
    <name evidence="7" type="ORF">MKK02DRAFT_35245</name>
</gene>
<accession>A0AA38H550</accession>
<dbReference type="GO" id="GO:0006368">
    <property type="term" value="P:transcription elongation by RNA polymerase II"/>
    <property type="evidence" value="ECO:0007669"/>
    <property type="project" value="InterPro"/>
</dbReference>
<evidence type="ECO:0000256" key="5">
    <source>
        <dbReference type="SAM" id="MobiDB-lite"/>
    </source>
</evidence>
<dbReference type="Gene3D" id="3.40.50.11990">
    <property type="entry name" value="RNA polymerase II accessory factor, Cdc73 C-terminal domain"/>
    <property type="match status" value="1"/>
</dbReference>
<keyword evidence="4" id="KW-0539">Nucleus</keyword>
<feature type="region of interest" description="Disordered" evidence="5">
    <location>
        <begin position="143"/>
        <end position="163"/>
    </location>
</feature>
<feature type="domain" description="Cell division control protein 73 C-terminal" evidence="6">
    <location>
        <begin position="252"/>
        <end position="413"/>
    </location>
</feature>
<evidence type="ECO:0000256" key="3">
    <source>
        <dbReference type="ARBA" id="ARBA00023163"/>
    </source>
</evidence>
<name>A0AA38H550_9TREE</name>
<dbReference type="InterPro" id="IPR038103">
    <property type="entry name" value="CDC73_C_sf"/>
</dbReference>
<evidence type="ECO:0000256" key="2">
    <source>
        <dbReference type="ARBA" id="ARBA00010427"/>
    </source>
</evidence>
<dbReference type="EMBL" id="JAKWFO010000013">
    <property type="protein sequence ID" value="KAI9633056.1"/>
    <property type="molecule type" value="Genomic_DNA"/>
</dbReference>
<evidence type="ECO:0000256" key="1">
    <source>
        <dbReference type="ARBA" id="ARBA00004123"/>
    </source>
</evidence>
<evidence type="ECO:0000256" key="4">
    <source>
        <dbReference type="ARBA" id="ARBA00023242"/>
    </source>
</evidence>
<feature type="compositionally biased region" description="Low complexity" evidence="5">
    <location>
        <begin position="143"/>
        <end position="152"/>
    </location>
</feature>
<dbReference type="GO" id="GO:0032968">
    <property type="term" value="P:positive regulation of transcription elongation by RNA polymerase II"/>
    <property type="evidence" value="ECO:0007669"/>
    <property type="project" value="TreeGrafter"/>
</dbReference>
<dbReference type="AlphaFoldDB" id="A0AA38H550"/>
<dbReference type="GO" id="GO:0000993">
    <property type="term" value="F:RNA polymerase II complex binding"/>
    <property type="evidence" value="ECO:0007669"/>
    <property type="project" value="TreeGrafter"/>
</dbReference>
<dbReference type="Pfam" id="PF05179">
    <property type="entry name" value="CDC73_C"/>
    <property type="match status" value="1"/>
</dbReference>